<feature type="compositionally biased region" description="Basic and acidic residues" evidence="1">
    <location>
        <begin position="1"/>
        <end position="17"/>
    </location>
</feature>
<dbReference type="GO" id="GO:0003677">
    <property type="term" value="F:DNA binding"/>
    <property type="evidence" value="ECO:0007669"/>
    <property type="project" value="InterPro"/>
</dbReference>
<dbReference type="Proteomes" id="UP000580474">
    <property type="component" value="Unassembled WGS sequence"/>
</dbReference>
<comment type="caution">
    <text evidence="3">The sequence shown here is derived from an EMBL/GenBank/DDBJ whole genome shotgun (WGS) entry which is preliminary data.</text>
</comment>
<dbReference type="Gene3D" id="3.30.450.180">
    <property type="match status" value="1"/>
</dbReference>
<dbReference type="Gene3D" id="1.10.260.40">
    <property type="entry name" value="lambda repressor-like DNA-binding domains"/>
    <property type="match status" value="1"/>
</dbReference>
<evidence type="ECO:0000313" key="3">
    <source>
        <dbReference type="EMBL" id="MBB5072858.1"/>
    </source>
</evidence>
<evidence type="ECO:0000256" key="1">
    <source>
        <dbReference type="SAM" id="MobiDB-lite"/>
    </source>
</evidence>
<dbReference type="PANTHER" id="PTHR35010:SF2">
    <property type="entry name" value="BLL4672 PROTEIN"/>
    <property type="match status" value="1"/>
</dbReference>
<name>A0A840NR42_9PSEU</name>
<reference evidence="3 4" key="1">
    <citation type="submission" date="2020-08" db="EMBL/GenBank/DDBJ databases">
        <title>Sequencing the genomes of 1000 actinobacteria strains.</title>
        <authorList>
            <person name="Klenk H.-P."/>
        </authorList>
    </citation>
    <scope>NUCLEOTIDE SEQUENCE [LARGE SCALE GENOMIC DNA]</scope>
    <source>
        <strain evidence="3 4">DSM 45582</strain>
    </source>
</reference>
<proteinExistence type="predicted"/>
<dbReference type="AlphaFoldDB" id="A0A840NR42"/>
<dbReference type="SUPFAM" id="SSF47413">
    <property type="entry name" value="lambda repressor-like DNA-binding domains"/>
    <property type="match status" value="1"/>
</dbReference>
<protein>
    <submittedName>
        <fullName evidence="3">Transcriptional regulator with XRE-family HTH domain</fullName>
    </submittedName>
</protein>
<organism evidence="3 4">
    <name type="scientific">Saccharopolyspora gloriosae</name>
    <dbReference type="NCBI Taxonomy" id="455344"/>
    <lineage>
        <taxon>Bacteria</taxon>
        <taxon>Bacillati</taxon>
        <taxon>Actinomycetota</taxon>
        <taxon>Actinomycetes</taxon>
        <taxon>Pseudonocardiales</taxon>
        <taxon>Pseudonocardiaceae</taxon>
        <taxon>Saccharopolyspora</taxon>
    </lineage>
</organism>
<dbReference type="InterPro" id="IPR010982">
    <property type="entry name" value="Lambda_DNA-bd_dom_sf"/>
</dbReference>
<dbReference type="CDD" id="cd00093">
    <property type="entry name" value="HTH_XRE"/>
    <property type="match status" value="1"/>
</dbReference>
<feature type="region of interest" description="Disordered" evidence="1">
    <location>
        <begin position="1"/>
        <end position="35"/>
    </location>
</feature>
<feature type="domain" description="HTH cro/C1-type" evidence="2">
    <location>
        <begin position="34"/>
        <end position="81"/>
    </location>
</feature>
<keyword evidence="4" id="KW-1185">Reference proteome</keyword>
<dbReference type="InterPro" id="IPR041413">
    <property type="entry name" value="MLTR_LBD"/>
</dbReference>
<dbReference type="Pfam" id="PF13560">
    <property type="entry name" value="HTH_31"/>
    <property type="match status" value="1"/>
</dbReference>
<dbReference type="RefSeq" id="WP_184484479.1">
    <property type="nucleotide sequence ID" value="NZ_JACHIV010000001.1"/>
</dbReference>
<dbReference type="SMART" id="SM00530">
    <property type="entry name" value="HTH_XRE"/>
    <property type="match status" value="1"/>
</dbReference>
<accession>A0A840NR42</accession>
<dbReference type="PANTHER" id="PTHR35010">
    <property type="entry name" value="BLL4672 PROTEIN-RELATED"/>
    <property type="match status" value="1"/>
</dbReference>
<sequence length="275" mass="29877">MSKRDLGDFLRTRREARTPAAAGLPAGPRRRTPGLRREEVAVLAGVSVNYYERLEQARGPHPSPQVLDALVVALGLSATEREHLATLAEHAPAHSGPPEEPPPAVLRLLDRLGTVPAYVLNARHDVLAWNPAAAALLVDFAALPAPERNILRLAMRGGPLRCEPSGDGFTRQAASELRQASARYPADRRLGELVRDFAAHSPEFAAHWRDQELGVGEAVPKRLRHPRLGLVELEIQELRVPGHDHRVVLLTAEPGSASAAKLDALRPGPRLRAVP</sequence>
<evidence type="ECO:0000259" key="2">
    <source>
        <dbReference type="PROSITE" id="PS50943"/>
    </source>
</evidence>
<dbReference type="InterPro" id="IPR001387">
    <property type="entry name" value="Cro/C1-type_HTH"/>
</dbReference>
<dbReference type="Pfam" id="PF17765">
    <property type="entry name" value="MLTR_LBD"/>
    <property type="match status" value="1"/>
</dbReference>
<evidence type="ECO:0000313" key="4">
    <source>
        <dbReference type="Proteomes" id="UP000580474"/>
    </source>
</evidence>
<dbReference type="EMBL" id="JACHIV010000001">
    <property type="protein sequence ID" value="MBB5072858.1"/>
    <property type="molecule type" value="Genomic_DNA"/>
</dbReference>
<dbReference type="PROSITE" id="PS50943">
    <property type="entry name" value="HTH_CROC1"/>
    <property type="match status" value="1"/>
</dbReference>
<feature type="compositionally biased region" description="Low complexity" evidence="1">
    <location>
        <begin position="18"/>
        <end position="27"/>
    </location>
</feature>
<gene>
    <name evidence="3" type="ORF">BJ969_005946</name>
</gene>